<keyword evidence="5" id="KW-1185">Reference proteome</keyword>
<dbReference type="InterPro" id="IPR024973">
    <property type="entry name" value="ESPR"/>
</dbReference>
<dbReference type="Gene3D" id="2.160.20.10">
    <property type="entry name" value="Single-stranded right-handed beta-helix, Pectin lyase-like"/>
    <property type="match status" value="1"/>
</dbReference>
<evidence type="ECO:0000256" key="1">
    <source>
        <dbReference type="ARBA" id="ARBA00022656"/>
    </source>
</evidence>
<dbReference type="RefSeq" id="WP_128177357.1">
    <property type="nucleotide sequence ID" value="NZ_JMEE01000031.1"/>
</dbReference>
<organism evidence="4 5">
    <name type="scientific">[Pantoea] beijingensis</name>
    <dbReference type="NCBI Taxonomy" id="1324864"/>
    <lineage>
        <taxon>Bacteria</taxon>
        <taxon>Pseudomonadati</taxon>
        <taxon>Pseudomonadota</taxon>
        <taxon>Gammaproteobacteria</taxon>
        <taxon>Enterobacterales</taxon>
        <taxon>Erwiniaceae</taxon>
        <taxon>Erwinia</taxon>
    </lineage>
</organism>
<dbReference type="GO" id="GO:0003824">
    <property type="term" value="F:catalytic activity"/>
    <property type="evidence" value="ECO:0007669"/>
    <property type="project" value="UniProtKB-ARBA"/>
</dbReference>
<evidence type="ECO:0000313" key="4">
    <source>
        <dbReference type="EMBL" id="RWR01849.1"/>
    </source>
</evidence>
<gene>
    <name evidence="4" type="ORF">ED28_09415</name>
</gene>
<feature type="region of interest" description="Disordered" evidence="2">
    <location>
        <begin position="2219"/>
        <end position="2251"/>
    </location>
</feature>
<feature type="compositionally biased region" description="Polar residues" evidence="2">
    <location>
        <begin position="2385"/>
        <end position="2394"/>
    </location>
</feature>
<dbReference type="Proteomes" id="UP000288794">
    <property type="component" value="Unassembled WGS sequence"/>
</dbReference>
<dbReference type="Pfam" id="PF13332">
    <property type="entry name" value="Fil_haemagg_2"/>
    <property type="match status" value="3"/>
</dbReference>
<evidence type="ECO:0000256" key="2">
    <source>
        <dbReference type="SAM" id="MobiDB-lite"/>
    </source>
</evidence>
<dbReference type="Pfam" id="PF05594">
    <property type="entry name" value="Fil_haemagg"/>
    <property type="match status" value="18"/>
</dbReference>
<feature type="compositionally biased region" description="Polar residues" evidence="2">
    <location>
        <begin position="2224"/>
        <end position="2235"/>
    </location>
</feature>
<accession>A0A443ICK1</accession>
<dbReference type="NCBIfam" id="TIGR01731">
    <property type="entry name" value="fil_hemag_20aa"/>
    <property type="match status" value="25"/>
</dbReference>
<dbReference type="InterPro" id="IPR011050">
    <property type="entry name" value="Pectin_lyase_fold/virulence"/>
</dbReference>
<reference evidence="4 5" key="1">
    <citation type="submission" date="2014-04" db="EMBL/GenBank/DDBJ databases">
        <title>Draft genome sequence of Pantoea beijingensis strain LMG 27579, an emerging pathogen to Pleurotus eryngii with potential industrial application.</title>
        <authorList>
            <person name="Xu F."/>
            <person name="Liu Y."/>
            <person name="Wang S."/>
            <person name="Yin Y."/>
            <person name="Ma Y."/>
            <person name="Zhao S."/>
            <person name="Rong C."/>
        </authorList>
    </citation>
    <scope>NUCLEOTIDE SEQUENCE [LARGE SCALE GENOMIC DNA]</scope>
    <source>
        <strain evidence="4 5">LMG 27579</strain>
    </source>
</reference>
<evidence type="ECO:0000313" key="5">
    <source>
        <dbReference type="Proteomes" id="UP000288794"/>
    </source>
</evidence>
<feature type="region of interest" description="Disordered" evidence="2">
    <location>
        <begin position="2473"/>
        <end position="2493"/>
    </location>
</feature>
<dbReference type="InterPro" id="IPR012334">
    <property type="entry name" value="Pectin_lyas_fold"/>
</dbReference>
<feature type="compositionally biased region" description="Polar residues" evidence="2">
    <location>
        <begin position="2363"/>
        <end position="2377"/>
    </location>
</feature>
<dbReference type="SMART" id="SM00912">
    <property type="entry name" value="Haemagg_act"/>
    <property type="match status" value="1"/>
</dbReference>
<feature type="non-terminal residue" evidence="4">
    <location>
        <position position="2613"/>
    </location>
</feature>
<dbReference type="SUPFAM" id="SSF51126">
    <property type="entry name" value="Pectin lyase-like"/>
    <property type="match status" value="1"/>
</dbReference>
<keyword evidence="1" id="KW-0800">Toxin</keyword>
<dbReference type="NCBIfam" id="TIGR01901">
    <property type="entry name" value="adhes_NPXG"/>
    <property type="match status" value="1"/>
</dbReference>
<feature type="domain" description="Filamentous haemagglutinin FhaB/tRNA nuclease CdiA-like TPS" evidence="3">
    <location>
        <begin position="86"/>
        <end position="206"/>
    </location>
</feature>
<protein>
    <recommendedName>
        <fullName evidence="3">Filamentous haemagglutinin FhaB/tRNA nuclease CdiA-like TPS domain-containing protein</fullName>
    </recommendedName>
</protein>
<sequence length="2613" mass="272505">MNKLCYRIVFNRARQMLMVVSELAKAHGGESTRGPGVAPLACVKLSALTFSLWLASGLIAQDALAAGIVADGNAPGRQQPTVINTSNGLPQVNIQAPNKNGLSHNRYSQFDVGERGAILNNSRGNSKTQLAGMVAGNPWLAGGEAKVILNEVNSRNPSQLKGFVEVAGGRADVIIANPAGITCSGCGFINANTSTLAAGKTLIENGRIKGYDVNNGRIRIEGKGLNDSQSNYTRLIARSVNINARLQAKNLQLTTGRNQTDAEGNVVKASADNAVDKPEFALDVAALGGMYANKITLVGTERGVGVHNAGEIGAAAGELALSADGRLTNTGLMKSTQAVRLNASDIDNGGSITSDSRIQLNARNQITQRGTALAAGDVQITAASISARQGSVTAAGVDAQGKLTRAGTMTLSADGKLDAQGKLLAGHQLAASGQSLDLHTAQVKAQTIALTAERGDIDTRNATLVADNALIARTRGLLQNDGGHLSADKLQLDVKRLSNRKGALAQTGRTALTLKSQQIDNDAGSITAANGLSLTADSLNNRQGQIGSFDGGLTLDAGQIDNQQGRLIAQKNGGLNVTSSNFSGDHGAIISEGALTLRGDRLSLNNAWSEGQQVTLRGGSLTHRGGTILQRGGTTADLTFSGDIDNANGQIVSQGGLNINSGAFNNQHGTLSGAGALSLNQRGTLTNQQGKIDASVITFNGQALNNTAGLIQAKHNITLDTQGQQLNNTQTLGDAAGIRAGGTLTLRAGEVNNQSGLIAADILTGEGHRWDNRHGETSANQALTLSGTGLDNREGLISSRKGPLSLTAREAIDNQGGTVQSGSNITVKSASLDNRSGTLLAGGGDMAIALARGLDNQNGRIFGKQGIVLNAAQLNNQQGRFSTSLGILKLFISGAADNQHGVLESARALLLSAASLNNDSGVIQSAGDEASLTLNGELTNTDGRIAAQRALAIDTHGLNNQRGKIVGDEVTLKSGELNNTRGLIQATHNLHLTTGSQRLINTDTRSNTTGIRAGGTLTLDSGEVDNHEGLLAAGQLDGRASRWNNQRGEINALGDIALNGNQLTNQQGQLQAGGSLRVDMQQGTLDNQNGLMLANHTLTLLSGLLSNKGGTLQGNGALSLYSGQLDNQSGKLLSGGDLTLSASTVNNQQGKIFAWKNGELNVTAAINNAQGFIKANETLRLSADSLDNQQTRTSGKGIEANNLQLAARTVNNQQGALRAASRLAADIKAVLDNRQGVISSQQQLDINAGGAGTLVVKNQDGELVAQKSLNAQINQLDGVGRITAQQTLSLTTLMHLLQDGTLASNGDLTLNARGGLTNGGLLTALRALAISAPELNNRNDGEINGQSVNIQAGQLTNTGLIDGATSRLVADRLHNSGSGRIYADNLLIDARRLINDKDPQQNKSATIAGRQRLVIATDHLTNSDHALIYSDGDMAIGGKLAQDGTVSGLAKKVENLSADIEAIGALHLAAQQIDNRDIHLLLSDEPVLVSISDEVEEFQFCQGDGDGACFGGDGKRYKLGPWEGRYRYAIDDNGKRIEGVFLQKEAGNGSRLRFFIPGGVTKHFYEYRYQTKTWQTQVVHKDPSTLRSGKNMTIEGGTLTNQDSRIIAGGDLVARTAQLNNKETQGIQRIEEQGQAISHYKGGSNWHTRQTTHDYDGKHSESALALHLMSVETQAGQGAGQDIDDQHNQGTTIDADGVQKENAAAGQANGSGMVDVSLDGPNDAGELAPAQPGGIIEIPISKDGKSDDLVARVVPPNTTLPDNSLFELHPGKGNGYLVETDSRYTNGKKWLSSQDVWGDSLHKRLGDGFYEQRLVRDQLTQATGQRFLPGMSDDNEQYKWLLNNGKSFAEKYQLQPGVALSPEQIALLTNDMVWMVNKTVTLPDGRTEVVSVPQLYVRVKPGDATGNGALLAGNRVLIDNSGDVTNSGSIQGRELTQISASNLSNEGFIQGKKLTVLADNDITNTGGQLLAGDSLQLAAGHNIISETLGGSKGSEAWLERGAGIYVENDRGQLTLQAGNDIRLTASELVNRGKESNTRLTAGRDLTLDTRQLSHGTDYTRDDKHYDRSLQTAEAGSRIDAGGNLQLAAGRDINARAADINAQDALTAQAGRDINLTSGESTLDHEGRSKWTNKGFMSKTTHEFYGKTTSSEAQSTTVSGDSVRMSAGHDLTVQGSNVVGTKDVALAAGNNLTLTTADESQHDTQISQKKKSGLMSTGGLGFTVGSASQKQSTDSDSNVKKGSTVGSSAGSVSLTAGNTATLHGSDVVAGKDLSITGREVQITAAQNSHTELTKTEEKSSGFTLALSGTAGSALNTATQQAKSARSEDDGRLAALKGTQAVLNGVSAAQAVDKDRVMGNDPENDNTVGVSLSYGSQSSKSERKVEQQTSAGSTLNAGRDLSIRATGGDIAVEGSQLKAGRDTTLDAARDILLSSSANSETVSGSNSSHGGSVGVGIGVGSGGFGLSVSASVNAGKGKENGSTVTHSETTVESGNRVTLKSGRDATLTGAQVSGEQIVAEVGRNLTLTSEQDSDRYDSKQQNASAGGSFTFGSMTGSGSVNLSRDKMHSNFDSVQEQTGLFAGKGGYDIRVGEHTQLNGAVIASTADGGKNVLDT</sequence>
<dbReference type="Pfam" id="PF13018">
    <property type="entry name" value="ESPR"/>
    <property type="match status" value="1"/>
</dbReference>
<feature type="compositionally biased region" description="Low complexity" evidence="2">
    <location>
        <begin position="2480"/>
        <end position="2491"/>
    </location>
</feature>
<dbReference type="Pfam" id="PF05860">
    <property type="entry name" value="TPS"/>
    <property type="match status" value="1"/>
</dbReference>
<feature type="region of interest" description="Disordered" evidence="2">
    <location>
        <begin position="2526"/>
        <end position="2548"/>
    </location>
</feature>
<name>A0A443ICK1_9GAMM</name>
<evidence type="ECO:0000259" key="3">
    <source>
        <dbReference type="SMART" id="SM00912"/>
    </source>
</evidence>
<dbReference type="InterPro" id="IPR025157">
    <property type="entry name" value="Hemagglutinin_rpt"/>
</dbReference>
<dbReference type="InterPro" id="IPR010069">
    <property type="entry name" value="CdiA_FHA1_rpt"/>
</dbReference>
<feature type="region of interest" description="Disordered" evidence="2">
    <location>
        <begin position="2351"/>
        <end position="2398"/>
    </location>
</feature>
<dbReference type="InterPro" id="IPR008638">
    <property type="entry name" value="FhaB/CdiA-like_TPS"/>
</dbReference>
<dbReference type="InterPro" id="IPR008619">
    <property type="entry name" value="Filamentous_hemagglutn_rpt"/>
</dbReference>
<dbReference type="EMBL" id="JMEE01000031">
    <property type="protein sequence ID" value="RWR01849.1"/>
    <property type="molecule type" value="Genomic_DNA"/>
</dbReference>
<proteinExistence type="predicted"/>
<feature type="compositionally biased region" description="Low complexity" evidence="2">
    <location>
        <begin position="2241"/>
        <end position="2251"/>
    </location>
</feature>
<comment type="caution">
    <text evidence="4">The sequence shown here is derived from an EMBL/GenBank/DDBJ whole genome shotgun (WGS) entry which is preliminary data.</text>
</comment>
<dbReference type="GO" id="GO:0090729">
    <property type="term" value="F:toxin activity"/>
    <property type="evidence" value="ECO:0007669"/>
    <property type="project" value="UniProtKB-KW"/>
</dbReference>